<gene>
    <name evidence="2" type="ORF">AVDCRST_MAG66-1769</name>
</gene>
<evidence type="ECO:0000256" key="1">
    <source>
        <dbReference type="SAM" id="MobiDB-lite"/>
    </source>
</evidence>
<dbReference type="EMBL" id="CADCUS010000249">
    <property type="protein sequence ID" value="CAA9405171.1"/>
    <property type="molecule type" value="Genomic_DNA"/>
</dbReference>
<organism evidence="2">
    <name type="scientific">uncultured Pseudonocardia sp</name>
    <dbReference type="NCBI Taxonomy" id="211455"/>
    <lineage>
        <taxon>Bacteria</taxon>
        <taxon>Bacillati</taxon>
        <taxon>Actinomycetota</taxon>
        <taxon>Actinomycetes</taxon>
        <taxon>Pseudonocardiales</taxon>
        <taxon>Pseudonocardiaceae</taxon>
        <taxon>Pseudonocardia</taxon>
        <taxon>environmental samples</taxon>
    </lineage>
</organism>
<proteinExistence type="predicted"/>
<evidence type="ECO:0000313" key="2">
    <source>
        <dbReference type="EMBL" id="CAA9405171.1"/>
    </source>
</evidence>
<feature type="region of interest" description="Disordered" evidence="1">
    <location>
        <begin position="1"/>
        <end position="95"/>
    </location>
</feature>
<feature type="compositionally biased region" description="Basic residues" evidence="1">
    <location>
        <begin position="33"/>
        <end position="53"/>
    </location>
</feature>
<dbReference type="AlphaFoldDB" id="A0A6J4P3F1"/>
<reference evidence="2" key="1">
    <citation type="submission" date="2020-02" db="EMBL/GenBank/DDBJ databases">
        <authorList>
            <person name="Meier V. D."/>
        </authorList>
    </citation>
    <scope>NUCLEOTIDE SEQUENCE</scope>
    <source>
        <strain evidence="2">AVDCRST_MAG66</strain>
    </source>
</reference>
<feature type="compositionally biased region" description="Basic residues" evidence="1">
    <location>
        <begin position="73"/>
        <end position="84"/>
    </location>
</feature>
<protein>
    <submittedName>
        <fullName evidence="2">Uncharacterized protein</fullName>
    </submittedName>
</protein>
<feature type="compositionally biased region" description="Basic residues" evidence="1">
    <location>
        <begin position="8"/>
        <end position="24"/>
    </location>
</feature>
<accession>A0A6J4P3F1</accession>
<sequence length="154" mass="16937">DRADARPRPGRRARRHRPQHRAAHRPGVDRPHRRDRRRGAPRHPRPALHRRRTGLGGARRAGPRPGGAAPPVHLHRGRVRRRRLGPGAGQPVVGAGLGVRGRVRVHRRRRGLGDLVAPDGGAGRRHGPGDRAGARRRGRARPRRVVGAHRAAAL</sequence>
<feature type="compositionally biased region" description="Basic residues" evidence="1">
    <location>
        <begin position="134"/>
        <end position="147"/>
    </location>
</feature>
<feature type="region of interest" description="Disordered" evidence="1">
    <location>
        <begin position="109"/>
        <end position="154"/>
    </location>
</feature>
<name>A0A6J4P3F1_9PSEU</name>
<feature type="non-terminal residue" evidence="2">
    <location>
        <position position="154"/>
    </location>
</feature>
<feature type="non-terminal residue" evidence="2">
    <location>
        <position position="1"/>
    </location>
</feature>